<evidence type="ECO:0000256" key="2">
    <source>
        <dbReference type="ARBA" id="ARBA00023125"/>
    </source>
</evidence>
<feature type="domain" description="Tyr recombinase" evidence="4">
    <location>
        <begin position="4"/>
        <end position="179"/>
    </location>
</feature>
<dbReference type="InterPro" id="IPR002104">
    <property type="entry name" value="Integrase_catalytic"/>
</dbReference>
<dbReference type="Proteomes" id="UP001478862">
    <property type="component" value="Unassembled WGS sequence"/>
</dbReference>
<evidence type="ECO:0000313" key="6">
    <source>
        <dbReference type="Proteomes" id="UP001478862"/>
    </source>
</evidence>
<protein>
    <submittedName>
        <fullName evidence="5">Tyrosine-type recombinase/integrase</fullName>
    </submittedName>
</protein>
<evidence type="ECO:0000313" key="5">
    <source>
        <dbReference type="EMBL" id="MEQ6356106.1"/>
    </source>
</evidence>
<dbReference type="RefSeq" id="WP_349660710.1">
    <property type="nucleotide sequence ID" value="NZ_JBEGDG010000012.1"/>
</dbReference>
<dbReference type="InterPro" id="IPR050090">
    <property type="entry name" value="Tyrosine_recombinase_XerCD"/>
</dbReference>
<dbReference type="PANTHER" id="PTHR30349:SF41">
    <property type="entry name" value="INTEGRASE_RECOMBINASE PROTEIN MJ0367-RELATED"/>
    <property type="match status" value="1"/>
</dbReference>
<keyword evidence="3" id="KW-0233">DNA recombination</keyword>
<dbReference type="Pfam" id="PF00589">
    <property type="entry name" value="Phage_integrase"/>
    <property type="match status" value="1"/>
</dbReference>
<keyword evidence="2" id="KW-0238">DNA-binding</keyword>
<gene>
    <name evidence="5" type="ORF">ABNX05_15870</name>
</gene>
<accession>A0ABV1MUD2</accession>
<dbReference type="Gene3D" id="1.10.443.10">
    <property type="entry name" value="Intergrase catalytic core"/>
    <property type="match status" value="1"/>
</dbReference>
<evidence type="ECO:0000259" key="4">
    <source>
        <dbReference type="PROSITE" id="PS51898"/>
    </source>
</evidence>
<evidence type="ECO:0000256" key="1">
    <source>
        <dbReference type="ARBA" id="ARBA00008857"/>
    </source>
</evidence>
<dbReference type="EMBL" id="JBEGDG010000012">
    <property type="protein sequence ID" value="MEQ6356106.1"/>
    <property type="molecule type" value="Genomic_DNA"/>
</dbReference>
<dbReference type="InterPro" id="IPR013762">
    <property type="entry name" value="Integrase-like_cat_sf"/>
</dbReference>
<comment type="similarity">
    <text evidence="1">Belongs to the 'phage' integrase family.</text>
</comment>
<evidence type="ECO:0000256" key="3">
    <source>
        <dbReference type="ARBA" id="ARBA00023172"/>
    </source>
</evidence>
<comment type="caution">
    <text evidence="5">The sequence shown here is derived from an EMBL/GenBank/DDBJ whole genome shotgun (WGS) entry which is preliminary data.</text>
</comment>
<dbReference type="InterPro" id="IPR011010">
    <property type="entry name" value="DNA_brk_join_enz"/>
</dbReference>
<name>A0ABV1MUD2_9BACI</name>
<dbReference type="PROSITE" id="PS51898">
    <property type="entry name" value="TYR_RECOMBINASE"/>
    <property type="match status" value="1"/>
</dbReference>
<dbReference type="PANTHER" id="PTHR30349">
    <property type="entry name" value="PHAGE INTEGRASE-RELATED"/>
    <property type="match status" value="1"/>
</dbReference>
<organism evidence="5 6">
    <name type="scientific">Lysinibacillus zambalensis</name>
    <dbReference type="NCBI Taxonomy" id="3160866"/>
    <lineage>
        <taxon>Bacteria</taxon>
        <taxon>Bacillati</taxon>
        <taxon>Bacillota</taxon>
        <taxon>Bacilli</taxon>
        <taxon>Bacillales</taxon>
        <taxon>Bacillaceae</taxon>
        <taxon>Lysinibacillus</taxon>
    </lineage>
</organism>
<reference evidence="5 6" key="1">
    <citation type="submission" date="2024-06" db="EMBL/GenBank/DDBJ databases">
        <title>Lysinibacillus zambalefons sp. nov., a Novel Firmicute Isolated from the Poon Bato Zambales Hyperalkaline Spring.</title>
        <authorList>
            <person name="Aja J.A."/>
            <person name="Lazaro J.E.H."/>
            <person name="Llorin L.D."/>
            <person name="Lim K.R."/>
            <person name="Teodosio J."/>
            <person name="Dalisay D.S."/>
        </authorList>
    </citation>
    <scope>NUCLEOTIDE SEQUENCE [LARGE SCALE GENOMIC DNA]</scope>
    <source>
        <strain evidence="5 6">M3</strain>
    </source>
</reference>
<proteinExistence type="inferred from homology"/>
<sequence length="183" mass="20870">MAQGLPNYLNEQEYAQVKLAAEKLPLRDRALFLFLFSSGCRRAEVAKLCIENVNLDRRTAEILGKGNKYRQIHFSVECAIILKEYLLTRTYEKKDPLFMNKFGNNLQSNGIYNVVRKLGEMAGLSKPLFPHCCRHTFATNLLARGADLQFIADELGHADLNTTRVYARIPTEDIMLAYHNIMG</sequence>
<dbReference type="SUPFAM" id="SSF56349">
    <property type="entry name" value="DNA breaking-rejoining enzymes"/>
    <property type="match status" value="1"/>
</dbReference>
<keyword evidence="6" id="KW-1185">Reference proteome</keyword>